<dbReference type="OrthoDB" id="10261782at2759"/>
<comment type="caution">
    <text evidence="3">The sequence shown here is derived from an EMBL/GenBank/DDBJ whole genome shotgun (WGS) entry which is preliminary data.</text>
</comment>
<feature type="compositionally biased region" description="Gly residues" evidence="1">
    <location>
        <begin position="112"/>
        <end position="123"/>
    </location>
</feature>
<keyword evidence="4" id="KW-1185">Reference proteome</keyword>
<accession>A0A8T9BS54</accession>
<organism evidence="3 4">
    <name type="scientific">Lachnellula suecica</name>
    <dbReference type="NCBI Taxonomy" id="602035"/>
    <lineage>
        <taxon>Eukaryota</taxon>
        <taxon>Fungi</taxon>
        <taxon>Dikarya</taxon>
        <taxon>Ascomycota</taxon>
        <taxon>Pezizomycotina</taxon>
        <taxon>Leotiomycetes</taxon>
        <taxon>Helotiales</taxon>
        <taxon>Lachnaceae</taxon>
        <taxon>Lachnellula</taxon>
    </lineage>
</organism>
<dbReference type="InterPro" id="IPR038921">
    <property type="entry name" value="YOR389W-like"/>
</dbReference>
<feature type="chain" id="PRO_5035794994" evidence="2">
    <location>
        <begin position="19"/>
        <end position="526"/>
    </location>
</feature>
<dbReference type="Proteomes" id="UP000469558">
    <property type="component" value="Unassembled WGS sequence"/>
</dbReference>
<protein>
    <submittedName>
        <fullName evidence="3">Uncharacterized protein</fullName>
    </submittedName>
</protein>
<proteinExistence type="predicted"/>
<sequence>MLLRYILALSCFSASSLALQGQVPLSPAGGNNGPNIASTRENGPRIFNALHSAARQWGSSLKHNGMSFFPARIPANTALYHGTHTSEPVKGMEWLAFEIEHAEMFARSKFGRGPGGGRPGGPGRGPPNSEHAGLSSDAISSKEDENNQPSNSRSYAPPPMQAAYLHTYRTSRELSRLLYIDGMSAGKTTMGTLDSQDIVLRNGSEATEFHGETQRAKELCALGVEWGIEGFVRMEAGFELILCNFTDGGLDFVSALQRPGNDQPEAYDELSQFEFMRGLAARYQGITAGRLSLDYSSMVSAFFYPLNLTNPDESRPELPRLESSEDKGIARLRSDLRHVLSVESLESHETIDWQGVVDMIVTRYTDRLQFIVSEHTTRKEVQSEMNFLLTHFVDYKDTDITAAKKTCTTHYLNSVVPRTAQDHLIYEAIRAVSQEICNTLFEVREIILRQEDSASFGNNPKAPVEQLISYLDWTTWLECVCSLAIWPWGSAEDHYNPSCMSTNETAGRRGYWVGGPGPPLPPGHHH</sequence>
<dbReference type="EMBL" id="QGMK01002508">
    <property type="protein sequence ID" value="TVY58027.1"/>
    <property type="molecule type" value="Genomic_DNA"/>
</dbReference>
<feature type="region of interest" description="Disordered" evidence="1">
    <location>
        <begin position="108"/>
        <end position="159"/>
    </location>
</feature>
<evidence type="ECO:0000313" key="3">
    <source>
        <dbReference type="EMBL" id="TVY58027.1"/>
    </source>
</evidence>
<evidence type="ECO:0000256" key="1">
    <source>
        <dbReference type="SAM" id="MobiDB-lite"/>
    </source>
</evidence>
<evidence type="ECO:0000256" key="2">
    <source>
        <dbReference type="SAM" id="SignalP"/>
    </source>
</evidence>
<dbReference type="AlphaFoldDB" id="A0A8T9BS54"/>
<gene>
    <name evidence="3" type="primary">YOR389W</name>
    <name evidence="3" type="ORF">LSUE1_G010029</name>
</gene>
<dbReference type="PANTHER" id="PTHR35204:SF1">
    <property type="entry name" value="ENTEROTOXIN"/>
    <property type="match status" value="1"/>
</dbReference>
<dbReference type="PANTHER" id="PTHR35204">
    <property type="entry name" value="YALI0A21131P"/>
    <property type="match status" value="1"/>
</dbReference>
<name>A0A8T9BS54_9HELO</name>
<evidence type="ECO:0000313" key="4">
    <source>
        <dbReference type="Proteomes" id="UP000469558"/>
    </source>
</evidence>
<feature type="signal peptide" evidence="2">
    <location>
        <begin position="1"/>
        <end position="18"/>
    </location>
</feature>
<keyword evidence="2" id="KW-0732">Signal</keyword>
<reference evidence="3 4" key="1">
    <citation type="submission" date="2018-05" db="EMBL/GenBank/DDBJ databases">
        <title>Genome sequencing and assembly of the regulated plant pathogen Lachnellula willkommii and related sister species for the development of diagnostic species identification markers.</title>
        <authorList>
            <person name="Giroux E."/>
            <person name="Bilodeau G."/>
        </authorList>
    </citation>
    <scope>NUCLEOTIDE SEQUENCE [LARGE SCALE GENOMIC DNA]</scope>
    <source>
        <strain evidence="3 4">CBS 268.59</strain>
    </source>
</reference>